<dbReference type="Pfam" id="PF13589">
    <property type="entry name" value="HATPase_c_3"/>
    <property type="match status" value="1"/>
</dbReference>
<evidence type="ECO:0000313" key="2">
    <source>
        <dbReference type="Proteomes" id="UP001317629"/>
    </source>
</evidence>
<sequence length="105" mass="11305">MIAYWSDVVQQIEVKVENDHIERVTTAKPLAAISELVWNSYDADANAVIVEISEGPLTKLGSIRVKDDGRAGLACLDSSPRILSGSLPGFAERGAFRFCRGGGRA</sequence>
<protein>
    <submittedName>
        <fullName evidence="1">Uncharacterized protein</fullName>
    </submittedName>
</protein>
<evidence type="ECO:0000313" key="1">
    <source>
        <dbReference type="EMBL" id="BDV34116.1"/>
    </source>
</evidence>
<reference evidence="1 2" key="1">
    <citation type="journal article" date="2023" name="Int. J. Syst. Evol. Microbiol.">
        <title>Methylocystis iwaonis sp. nov., a type II methane-oxidizing bacterium from surface soil of a rice paddy field in Japan, and emended description of the genus Methylocystis (ex Whittenbury et al. 1970) Bowman et al. 1993.</title>
        <authorList>
            <person name="Kaise H."/>
            <person name="Sawadogo J.B."/>
            <person name="Alam M.S."/>
            <person name="Ueno C."/>
            <person name="Dianou D."/>
            <person name="Shinjo R."/>
            <person name="Asakawa S."/>
        </authorList>
    </citation>
    <scope>NUCLEOTIDE SEQUENCE [LARGE SCALE GENOMIC DNA]</scope>
    <source>
        <strain evidence="1 2">SS37A-Re</strain>
    </source>
</reference>
<dbReference type="InterPro" id="IPR036890">
    <property type="entry name" value="HATPase_C_sf"/>
</dbReference>
<proteinExistence type="predicted"/>
<dbReference type="SUPFAM" id="SSF55874">
    <property type="entry name" value="ATPase domain of HSP90 chaperone/DNA topoisomerase II/histidine kinase"/>
    <property type="match status" value="1"/>
</dbReference>
<accession>A0ABM8E8E9</accession>
<name>A0ABM8E8E9_9HYPH</name>
<gene>
    <name evidence="1" type="ORF">SS37A_16450</name>
</gene>
<organism evidence="1 2">
    <name type="scientific">Methylocystis iwaonis</name>
    <dbReference type="NCBI Taxonomy" id="2885079"/>
    <lineage>
        <taxon>Bacteria</taxon>
        <taxon>Pseudomonadati</taxon>
        <taxon>Pseudomonadota</taxon>
        <taxon>Alphaproteobacteria</taxon>
        <taxon>Hyphomicrobiales</taxon>
        <taxon>Methylocystaceae</taxon>
        <taxon>Methylocystis</taxon>
    </lineage>
</organism>
<keyword evidence="2" id="KW-1185">Reference proteome</keyword>
<dbReference type="Proteomes" id="UP001317629">
    <property type="component" value="Chromosome"/>
</dbReference>
<dbReference type="Gene3D" id="3.30.565.10">
    <property type="entry name" value="Histidine kinase-like ATPase, C-terminal domain"/>
    <property type="match status" value="1"/>
</dbReference>
<dbReference type="EMBL" id="AP027142">
    <property type="protein sequence ID" value="BDV34116.1"/>
    <property type="molecule type" value="Genomic_DNA"/>
</dbReference>